<evidence type="ECO:0000313" key="2">
    <source>
        <dbReference type="EMBL" id="KAK8572826.1"/>
    </source>
</evidence>
<dbReference type="Pfam" id="PF03108">
    <property type="entry name" value="DBD_Tnp_Mut"/>
    <property type="match status" value="1"/>
</dbReference>
<gene>
    <name evidence="2" type="ORF">V6N12_028866</name>
</gene>
<dbReference type="EMBL" id="JBBPBM010000008">
    <property type="protein sequence ID" value="KAK8572826.1"/>
    <property type="molecule type" value="Genomic_DNA"/>
</dbReference>
<evidence type="ECO:0000259" key="1">
    <source>
        <dbReference type="Pfam" id="PF03108"/>
    </source>
</evidence>
<keyword evidence="3" id="KW-1185">Reference proteome</keyword>
<name>A0ABR2F720_9ROSI</name>
<sequence length="287" mass="33178">MINYWYKYFEIELHVEHKIHSLKIIEDGALLLNEKGVKGVGQEAESVGQVEIEGVVQGIDQWVEGASQRTIEGVIQGAAGGSDKGIERTDHKVDNEGSEGYKRDDVDDVYFVKLRYLSDGNDDEELQAGREKLRRSNEKIVINFEESKGDQERSEIDVQEDAEHEKCTIMEYFHDTEYYDSDDHVHITKCSLKEEDDEYCAKMRSMFSVYNLNHANPELCIGMLFKGGKEFKDVIRKYSKLSRKELKIVRNEPKRIRVKCIVSAKCPWRIFASNSRTTQCIHVNNFH</sequence>
<accession>A0ABR2F720</accession>
<feature type="domain" description="Transposase MuDR plant" evidence="1">
    <location>
        <begin position="219"/>
        <end position="283"/>
    </location>
</feature>
<dbReference type="InterPro" id="IPR004332">
    <property type="entry name" value="Transposase_MuDR"/>
</dbReference>
<dbReference type="Proteomes" id="UP001472677">
    <property type="component" value="Unassembled WGS sequence"/>
</dbReference>
<protein>
    <recommendedName>
        <fullName evidence="1">Transposase MuDR plant domain-containing protein</fullName>
    </recommendedName>
</protein>
<proteinExistence type="predicted"/>
<organism evidence="2 3">
    <name type="scientific">Hibiscus sabdariffa</name>
    <name type="common">roselle</name>
    <dbReference type="NCBI Taxonomy" id="183260"/>
    <lineage>
        <taxon>Eukaryota</taxon>
        <taxon>Viridiplantae</taxon>
        <taxon>Streptophyta</taxon>
        <taxon>Embryophyta</taxon>
        <taxon>Tracheophyta</taxon>
        <taxon>Spermatophyta</taxon>
        <taxon>Magnoliopsida</taxon>
        <taxon>eudicotyledons</taxon>
        <taxon>Gunneridae</taxon>
        <taxon>Pentapetalae</taxon>
        <taxon>rosids</taxon>
        <taxon>malvids</taxon>
        <taxon>Malvales</taxon>
        <taxon>Malvaceae</taxon>
        <taxon>Malvoideae</taxon>
        <taxon>Hibiscus</taxon>
    </lineage>
</organism>
<comment type="caution">
    <text evidence="2">The sequence shown here is derived from an EMBL/GenBank/DDBJ whole genome shotgun (WGS) entry which is preliminary data.</text>
</comment>
<evidence type="ECO:0000313" key="3">
    <source>
        <dbReference type="Proteomes" id="UP001472677"/>
    </source>
</evidence>
<reference evidence="2 3" key="1">
    <citation type="journal article" date="2024" name="G3 (Bethesda)">
        <title>Genome assembly of Hibiscus sabdariffa L. provides insights into metabolisms of medicinal natural products.</title>
        <authorList>
            <person name="Kim T."/>
        </authorList>
    </citation>
    <scope>NUCLEOTIDE SEQUENCE [LARGE SCALE GENOMIC DNA]</scope>
    <source>
        <strain evidence="2">TK-2024</strain>
        <tissue evidence="2">Old leaves</tissue>
    </source>
</reference>